<accession>A0A1J5T1A6</accession>
<reference evidence="1" key="1">
    <citation type="submission" date="2016-10" db="EMBL/GenBank/DDBJ databases">
        <title>Sequence of Gallionella enrichment culture.</title>
        <authorList>
            <person name="Poehlein A."/>
            <person name="Muehling M."/>
            <person name="Daniel R."/>
        </authorList>
    </citation>
    <scope>NUCLEOTIDE SEQUENCE</scope>
</reference>
<gene>
    <name evidence="1" type="ORF">GALL_117790</name>
</gene>
<organism evidence="1">
    <name type="scientific">mine drainage metagenome</name>
    <dbReference type="NCBI Taxonomy" id="410659"/>
    <lineage>
        <taxon>unclassified sequences</taxon>
        <taxon>metagenomes</taxon>
        <taxon>ecological metagenomes</taxon>
    </lineage>
</organism>
<dbReference type="EMBL" id="MLJW01000046">
    <property type="protein sequence ID" value="OIR05982.1"/>
    <property type="molecule type" value="Genomic_DNA"/>
</dbReference>
<name>A0A1J5T1A6_9ZZZZ</name>
<evidence type="ECO:0000313" key="1">
    <source>
        <dbReference type="EMBL" id="OIR05982.1"/>
    </source>
</evidence>
<proteinExistence type="predicted"/>
<dbReference type="AlphaFoldDB" id="A0A1J5T1A6"/>
<comment type="caution">
    <text evidence="1">The sequence shown here is derived from an EMBL/GenBank/DDBJ whole genome shotgun (WGS) entry which is preliminary data.</text>
</comment>
<sequence>MKSTMNFLRVQVDTVFDHATAELQAGKQMLQNAALAGQSAMSSFVADLSMSRNNIGTAIVRSAEKPIDDRLKLRG</sequence>
<protein>
    <submittedName>
        <fullName evidence="1">Uncharacterized protein</fullName>
    </submittedName>
</protein>